<dbReference type="OrthoDB" id="3849714at2"/>
<feature type="transmembrane region" description="Helical" evidence="5">
    <location>
        <begin position="60"/>
        <end position="79"/>
    </location>
</feature>
<evidence type="ECO:0000256" key="4">
    <source>
        <dbReference type="ARBA" id="ARBA00023136"/>
    </source>
</evidence>
<feature type="transmembrane region" description="Helical" evidence="5">
    <location>
        <begin position="137"/>
        <end position="155"/>
    </location>
</feature>
<protein>
    <submittedName>
        <fullName evidence="7">Fusaric acid resistance protein-like</fullName>
    </submittedName>
</protein>
<proteinExistence type="predicted"/>
<sequence>MASVSGQEQGPAHAGKVRGWLSQVFALKRGELNWARGVAVLDVLLVPMIVFWAIGYEQYLLSAVFGVVLTGLSDPGGGFGDRAVRLSVFGLLGAGLTALAFGIGGEAWGWLVLATFLVTVVCGLAVTFGVRRFVTAMLLNVWFIVALGVAVSLHHHSRITDYTWAQVASWAAGSALWIVVEFLWWLVGGRHDSSQPLMELPGDTSRRPLTAAVIAFAVIRALALAGAVALAFGLDLSHGYWLPIATLVAMKPSLEQATVTALQRLAGAVIGAVVAGLLLLIPAAETGRKLFAVTHGLEVVALVLLMHGVAVRTCNYALYTAVIAAAALILVDLPQPSDYGAEGDRVLWTLCGVAIGVFTMVLAGLLAKRHGKAPAPGA</sequence>
<comment type="subcellular location">
    <subcellularLocation>
        <location evidence="1">Membrane</location>
        <topology evidence="1">Multi-pass membrane protein</topology>
    </subcellularLocation>
</comment>
<evidence type="ECO:0000313" key="7">
    <source>
        <dbReference type="EMBL" id="SEO21741.1"/>
    </source>
</evidence>
<feature type="transmembrane region" description="Helical" evidence="5">
    <location>
        <begin position="167"/>
        <end position="187"/>
    </location>
</feature>
<feature type="domain" description="Integral membrane bound transporter" evidence="6">
    <location>
        <begin position="227"/>
        <end position="358"/>
    </location>
</feature>
<gene>
    <name evidence="7" type="ORF">SAMN05216267_102046</name>
</gene>
<evidence type="ECO:0000256" key="1">
    <source>
        <dbReference type="ARBA" id="ARBA00004141"/>
    </source>
</evidence>
<feature type="transmembrane region" description="Helical" evidence="5">
    <location>
        <begin position="208"/>
        <end position="232"/>
    </location>
</feature>
<evidence type="ECO:0000256" key="2">
    <source>
        <dbReference type="ARBA" id="ARBA00022692"/>
    </source>
</evidence>
<evidence type="ECO:0000313" key="8">
    <source>
        <dbReference type="Proteomes" id="UP000181951"/>
    </source>
</evidence>
<dbReference type="Pfam" id="PF13515">
    <property type="entry name" value="FUSC_2"/>
    <property type="match status" value="1"/>
</dbReference>
<dbReference type="GO" id="GO:0016020">
    <property type="term" value="C:membrane"/>
    <property type="evidence" value="ECO:0007669"/>
    <property type="project" value="UniProtKB-SubCell"/>
</dbReference>
<evidence type="ECO:0000256" key="3">
    <source>
        <dbReference type="ARBA" id="ARBA00022989"/>
    </source>
</evidence>
<accession>A0A1H8MWF8</accession>
<dbReference type="EMBL" id="FODD01000020">
    <property type="protein sequence ID" value="SEO21741.1"/>
    <property type="molecule type" value="Genomic_DNA"/>
</dbReference>
<dbReference type="AlphaFoldDB" id="A0A1H8MWF8"/>
<evidence type="ECO:0000256" key="5">
    <source>
        <dbReference type="SAM" id="Phobius"/>
    </source>
</evidence>
<dbReference type="RefSeq" id="WP_075017299.1">
    <property type="nucleotide sequence ID" value="NZ_FODD01000020.1"/>
</dbReference>
<feature type="transmembrane region" description="Helical" evidence="5">
    <location>
        <begin position="34"/>
        <end position="54"/>
    </location>
</feature>
<reference evidence="7 8" key="1">
    <citation type="submission" date="2016-10" db="EMBL/GenBank/DDBJ databases">
        <authorList>
            <person name="de Groot N.N."/>
        </authorList>
    </citation>
    <scope>NUCLEOTIDE SEQUENCE [LARGE SCALE GENOMIC DNA]</scope>
    <source>
        <strain evidence="7 8">CGMCC 4.2026</strain>
    </source>
</reference>
<dbReference type="STRING" id="310780.SAMN05216267_102046"/>
<keyword evidence="8" id="KW-1185">Reference proteome</keyword>
<keyword evidence="3 5" id="KW-1133">Transmembrane helix</keyword>
<feature type="transmembrane region" description="Helical" evidence="5">
    <location>
        <begin position="110"/>
        <end position="130"/>
    </location>
</feature>
<dbReference type="Proteomes" id="UP000181951">
    <property type="component" value="Unassembled WGS sequence"/>
</dbReference>
<feature type="transmembrane region" description="Helical" evidence="5">
    <location>
        <begin position="86"/>
        <end position="104"/>
    </location>
</feature>
<feature type="transmembrane region" description="Helical" evidence="5">
    <location>
        <begin position="316"/>
        <end position="334"/>
    </location>
</feature>
<evidence type="ECO:0000259" key="6">
    <source>
        <dbReference type="Pfam" id="PF13515"/>
    </source>
</evidence>
<keyword evidence="4 5" id="KW-0472">Membrane</keyword>
<organism evidence="7 8">
    <name type="scientific">Actinacidiphila rubida</name>
    <dbReference type="NCBI Taxonomy" id="310780"/>
    <lineage>
        <taxon>Bacteria</taxon>
        <taxon>Bacillati</taxon>
        <taxon>Actinomycetota</taxon>
        <taxon>Actinomycetes</taxon>
        <taxon>Kitasatosporales</taxon>
        <taxon>Streptomycetaceae</taxon>
        <taxon>Actinacidiphila</taxon>
    </lineage>
</organism>
<feature type="transmembrane region" description="Helical" evidence="5">
    <location>
        <begin position="346"/>
        <end position="367"/>
    </location>
</feature>
<dbReference type="InterPro" id="IPR049453">
    <property type="entry name" value="Memb_transporter_dom"/>
</dbReference>
<keyword evidence="2 5" id="KW-0812">Transmembrane</keyword>
<name>A0A1H8MWF8_9ACTN</name>
<feature type="transmembrane region" description="Helical" evidence="5">
    <location>
        <begin position="266"/>
        <end position="284"/>
    </location>
</feature>